<dbReference type="PANTHER" id="PTHR43877:SF1">
    <property type="entry name" value="ACETYLTRANSFERASE"/>
    <property type="match status" value="1"/>
</dbReference>
<reference evidence="4 5" key="1">
    <citation type="submission" date="2019-05" db="EMBL/GenBank/DDBJ databases">
        <title>Georgenia *** sp. nov., and Georgenia *** sp. nov., isolated from the intestinal contents of plateau pika (Ochotona curzoniae) in the Qinghai-Tibet plateau of China.</title>
        <authorList>
            <person name="Tian Z."/>
        </authorList>
    </citation>
    <scope>NUCLEOTIDE SEQUENCE [LARGE SCALE GENOMIC DNA]</scope>
    <source>
        <strain evidence="4 5">Z443</strain>
    </source>
</reference>
<dbReference type="Gene3D" id="3.40.630.30">
    <property type="match status" value="1"/>
</dbReference>
<organism evidence="4 5">
    <name type="scientific">Georgenia yuyongxinii</name>
    <dbReference type="NCBI Taxonomy" id="2589797"/>
    <lineage>
        <taxon>Bacteria</taxon>
        <taxon>Bacillati</taxon>
        <taxon>Actinomycetota</taxon>
        <taxon>Actinomycetes</taxon>
        <taxon>Micrococcales</taxon>
        <taxon>Bogoriellaceae</taxon>
        <taxon>Georgenia</taxon>
    </lineage>
</organism>
<dbReference type="GO" id="GO:0016747">
    <property type="term" value="F:acyltransferase activity, transferring groups other than amino-acyl groups"/>
    <property type="evidence" value="ECO:0007669"/>
    <property type="project" value="InterPro"/>
</dbReference>
<dbReference type="SUPFAM" id="SSF55729">
    <property type="entry name" value="Acyl-CoA N-acyltransferases (Nat)"/>
    <property type="match status" value="1"/>
</dbReference>
<evidence type="ECO:0000259" key="3">
    <source>
        <dbReference type="PROSITE" id="PS51186"/>
    </source>
</evidence>
<feature type="domain" description="N-acetyltransferase" evidence="3">
    <location>
        <begin position="10"/>
        <end position="173"/>
    </location>
</feature>
<dbReference type="EMBL" id="CP040915">
    <property type="protein sequence ID" value="QDC25371.1"/>
    <property type="molecule type" value="Genomic_DNA"/>
</dbReference>
<dbReference type="AlphaFoldDB" id="A0A5B8C7F7"/>
<dbReference type="InterPro" id="IPR050832">
    <property type="entry name" value="Bact_Acetyltransf"/>
</dbReference>
<evidence type="ECO:0000313" key="5">
    <source>
        <dbReference type="Proteomes" id="UP000314616"/>
    </source>
</evidence>
<dbReference type="Proteomes" id="UP000314616">
    <property type="component" value="Chromosome"/>
</dbReference>
<dbReference type="PANTHER" id="PTHR43877">
    <property type="entry name" value="AMINOALKYLPHOSPHONATE N-ACETYLTRANSFERASE-RELATED-RELATED"/>
    <property type="match status" value="1"/>
</dbReference>
<evidence type="ECO:0000256" key="2">
    <source>
        <dbReference type="ARBA" id="ARBA00023315"/>
    </source>
</evidence>
<keyword evidence="2" id="KW-0012">Acyltransferase</keyword>
<dbReference type="PROSITE" id="PS51186">
    <property type="entry name" value="GNAT"/>
    <property type="match status" value="1"/>
</dbReference>
<accession>A0A5B8C7F7</accession>
<gene>
    <name evidence="4" type="ORF">FE374_12775</name>
</gene>
<dbReference type="InterPro" id="IPR000182">
    <property type="entry name" value="GNAT_dom"/>
</dbReference>
<evidence type="ECO:0000256" key="1">
    <source>
        <dbReference type="ARBA" id="ARBA00022679"/>
    </source>
</evidence>
<dbReference type="InterPro" id="IPR016181">
    <property type="entry name" value="Acyl_CoA_acyltransferase"/>
</dbReference>
<name>A0A5B8C7F7_9MICO</name>
<dbReference type="OrthoDB" id="273614at2"/>
<keyword evidence="1 4" id="KW-0808">Transferase</keyword>
<dbReference type="Pfam" id="PF00583">
    <property type="entry name" value="Acetyltransf_1"/>
    <property type="match status" value="1"/>
</dbReference>
<dbReference type="RefSeq" id="WP_139929573.1">
    <property type="nucleotide sequence ID" value="NZ_CP040915.1"/>
</dbReference>
<dbReference type="CDD" id="cd04301">
    <property type="entry name" value="NAT_SF"/>
    <property type="match status" value="1"/>
</dbReference>
<evidence type="ECO:0000313" key="4">
    <source>
        <dbReference type="EMBL" id="QDC25371.1"/>
    </source>
</evidence>
<dbReference type="KEGG" id="gyu:FE374_12775"/>
<proteinExistence type="predicted"/>
<sequence length="173" mass="18499">MTLVSPTTSLGVTPVRTAELARVGELCVAAYRAAGMAEEDDGYALQLRDVAARAADAVVLVARAGREVLGTVTLAAAGTVYADLARGDELEVRMLAVDPAVQRRGVAEVLLRGAAEWAAEQGYPALVLSVLSHDGPGTPHRLYERIGYRRDPARDYVGSWDPAATMWFYELAL</sequence>
<protein>
    <submittedName>
        <fullName evidence="4">GNAT family N-acetyltransferase</fullName>
    </submittedName>
</protein>